<keyword evidence="2" id="KW-0732">Signal</keyword>
<dbReference type="RefSeq" id="WP_226375188.1">
    <property type="nucleotide sequence ID" value="NZ_AP023366.1"/>
</dbReference>
<protein>
    <submittedName>
        <fullName evidence="4">Tungsten ABC transporter substrate-binding protein</fullName>
    </submittedName>
</protein>
<dbReference type="PANTHER" id="PTHR37945:SF1">
    <property type="entry name" value="EXTRACELLULAR TUNGSTATE BINDING PROTEIN"/>
    <property type="match status" value="1"/>
</dbReference>
<keyword evidence="5" id="KW-1185">Reference proteome</keyword>
<dbReference type="InterPro" id="IPR024370">
    <property type="entry name" value="PBP_domain"/>
</dbReference>
<accession>A0A7I8DEY9</accession>
<dbReference type="EMBL" id="AP023366">
    <property type="protein sequence ID" value="BCJ87120.1"/>
    <property type="molecule type" value="Genomic_DNA"/>
</dbReference>
<dbReference type="Pfam" id="PF12849">
    <property type="entry name" value="PBP_like_2"/>
    <property type="match status" value="1"/>
</dbReference>
<dbReference type="KEGG" id="eff:skT53_21050"/>
<evidence type="ECO:0000256" key="2">
    <source>
        <dbReference type="SAM" id="SignalP"/>
    </source>
</evidence>
<name>A0A7I8DEY9_9BACL</name>
<dbReference type="PANTHER" id="PTHR37945">
    <property type="entry name" value="EXTRACELLULAR TUNGSTATE BINDING PROTEIN"/>
    <property type="match status" value="1"/>
</dbReference>
<evidence type="ECO:0000313" key="4">
    <source>
        <dbReference type="EMBL" id="BCJ87120.1"/>
    </source>
</evidence>
<dbReference type="Gene3D" id="3.40.190.10">
    <property type="entry name" value="Periplasmic binding protein-like II"/>
    <property type="match status" value="2"/>
</dbReference>
<feature type="signal peptide" evidence="2">
    <location>
        <begin position="1"/>
        <end position="28"/>
    </location>
</feature>
<dbReference type="PROSITE" id="PS51257">
    <property type="entry name" value="PROKAR_LIPOPROTEIN"/>
    <property type="match status" value="1"/>
</dbReference>
<feature type="chain" id="PRO_5032530568" evidence="2">
    <location>
        <begin position="29"/>
        <end position="301"/>
    </location>
</feature>
<dbReference type="AlphaFoldDB" id="A0A7I8DEY9"/>
<sequence length="301" mass="32462">MKQSLKRFRSLLVTTATMFALVGCGNSAAPAPQQSTPAAQPPTPSNPNIILATTTSTQDSGLLDVLIPEFEKKTGYHVKTVAVGTGQALAMGEKGEADVLLTHAPSSEKKLVDNQTVINYQLVAHNDFILVGPPSDPAKIKGMKTAVEAFKAIANSKSTFISRGDNSGTDKMEKSLWKTANIQPKGASWYQESGQGMGQTLNVTSDKGGYTLTDRATYLAQKKNLNLDILVEGEKSLLNIYHVMQVNPDKFPKVNKEGAKAFDDFMVAPDTQKMIGDFGKDKFGQALFFPDAGKKMEDLGK</sequence>
<feature type="region of interest" description="Disordered" evidence="1">
    <location>
        <begin position="29"/>
        <end position="50"/>
    </location>
</feature>
<evidence type="ECO:0000256" key="1">
    <source>
        <dbReference type="SAM" id="MobiDB-lite"/>
    </source>
</evidence>
<evidence type="ECO:0000259" key="3">
    <source>
        <dbReference type="Pfam" id="PF12849"/>
    </source>
</evidence>
<proteinExistence type="predicted"/>
<feature type="compositionally biased region" description="Low complexity" evidence="1">
    <location>
        <begin position="29"/>
        <end position="38"/>
    </location>
</feature>
<evidence type="ECO:0000313" key="5">
    <source>
        <dbReference type="Proteomes" id="UP000593802"/>
    </source>
</evidence>
<dbReference type="SUPFAM" id="SSF53850">
    <property type="entry name" value="Periplasmic binding protein-like II"/>
    <property type="match status" value="1"/>
</dbReference>
<reference evidence="4 5" key="1">
    <citation type="submission" date="2020-08" db="EMBL/GenBank/DDBJ databases">
        <title>Complete Genome Sequence of Effusibacillus dendaii Strain skT53, Isolated from Farmland soil.</title>
        <authorList>
            <person name="Konishi T."/>
            <person name="Kawasaki H."/>
        </authorList>
    </citation>
    <scope>NUCLEOTIDE SEQUENCE [LARGE SCALE GENOMIC DNA]</scope>
    <source>
        <strain evidence="5">skT53</strain>
    </source>
</reference>
<dbReference type="Proteomes" id="UP000593802">
    <property type="component" value="Chromosome"/>
</dbReference>
<gene>
    <name evidence="4" type="ORF">skT53_21050</name>
</gene>
<organism evidence="4 5">
    <name type="scientific">Effusibacillus dendaii</name>
    <dbReference type="NCBI Taxonomy" id="2743772"/>
    <lineage>
        <taxon>Bacteria</taxon>
        <taxon>Bacillati</taxon>
        <taxon>Bacillota</taxon>
        <taxon>Bacilli</taxon>
        <taxon>Bacillales</taxon>
        <taxon>Alicyclobacillaceae</taxon>
        <taxon>Effusibacillus</taxon>
    </lineage>
</organism>
<dbReference type="InterPro" id="IPR052738">
    <property type="entry name" value="ABC-Tungstate_binding"/>
</dbReference>
<feature type="domain" description="PBP" evidence="3">
    <location>
        <begin position="42"/>
        <end position="269"/>
    </location>
</feature>